<dbReference type="HOGENOM" id="CLU_077889_0_0_9"/>
<evidence type="ECO:0000313" key="3">
    <source>
        <dbReference type="EMBL" id="ERL64101.1"/>
    </source>
</evidence>
<evidence type="ECO:0000256" key="1">
    <source>
        <dbReference type="SAM" id="Phobius"/>
    </source>
</evidence>
<feature type="domain" description="Alpha/beta hydrolase fold-5" evidence="2">
    <location>
        <begin position="67"/>
        <end position="230"/>
    </location>
</feature>
<name>U4TH29_9LACO</name>
<keyword evidence="1" id="KW-0472">Membrane</keyword>
<reference evidence="4" key="1">
    <citation type="journal article" date="2013" name="Genome Announc.">
        <title>Whole-Genome Sequencing of Lactobacillus shenzhenensis Strain LY-73T.</title>
        <authorList>
            <person name="Lin Z."/>
            <person name="Liu Z."/>
            <person name="Yang R."/>
            <person name="Zou Y."/>
            <person name="Wan D."/>
            <person name="Chen J."/>
            <person name="Guo M."/>
            <person name="Zhao J."/>
            <person name="Fang C."/>
            <person name="Yang R."/>
            <person name="Liu F."/>
        </authorList>
    </citation>
    <scope>NUCLEOTIDE SEQUENCE [LARGE SCALE GENOMIC DNA]</scope>
    <source>
        <strain evidence="4">LY-73</strain>
    </source>
</reference>
<keyword evidence="1" id="KW-0812">Transmembrane</keyword>
<dbReference type="Proteomes" id="UP000030647">
    <property type="component" value="Unassembled WGS sequence"/>
</dbReference>
<dbReference type="EMBL" id="KI271605">
    <property type="protein sequence ID" value="ERL64101.1"/>
    <property type="molecule type" value="Genomic_DNA"/>
</dbReference>
<gene>
    <name evidence="3" type="ORF">L248_1634</name>
</gene>
<dbReference type="Pfam" id="PF12695">
    <property type="entry name" value="Abhydrolase_5"/>
    <property type="match status" value="1"/>
</dbReference>
<dbReference type="STRING" id="1231336.L248_1634"/>
<dbReference type="eggNOG" id="COG2267">
    <property type="taxonomic scope" value="Bacteria"/>
</dbReference>
<dbReference type="InterPro" id="IPR029059">
    <property type="entry name" value="AB_hydrolase_5"/>
</dbReference>
<dbReference type="GO" id="GO:0016787">
    <property type="term" value="F:hydrolase activity"/>
    <property type="evidence" value="ECO:0007669"/>
    <property type="project" value="InterPro"/>
</dbReference>
<dbReference type="SUPFAM" id="SSF53474">
    <property type="entry name" value="alpha/beta-Hydrolases"/>
    <property type="match status" value="1"/>
</dbReference>
<sequence>MANSVKRRYKVLIGIGIAFVLGIIGVYIAVRASIHPPTAAAERASQSARVTDDYYYYPSRQTDTPMVVFYPGALVEPASYSLWAKKVAAAGYPVYVLKVPLDMALLAQNKGDSVVGRNQRAYVVGGHSLGGVIAARYAQKHLASSRLRGAFFLAGYPDKKGDLRHADLPVLSVSATWDVVLNMTAYKKAKQYLPATADYRVITGGNHAGFGSYTGQAGDKKAAISNAQQQQEITDLLVGWLKKLPQK</sequence>
<keyword evidence="1" id="KW-1133">Transmembrane helix</keyword>
<protein>
    <recommendedName>
        <fullName evidence="2">Alpha/beta hydrolase fold-5 domain-containing protein</fullName>
    </recommendedName>
</protein>
<dbReference type="Gene3D" id="3.40.50.1820">
    <property type="entry name" value="alpha/beta hydrolase"/>
    <property type="match status" value="1"/>
</dbReference>
<evidence type="ECO:0000259" key="2">
    <source>
        <dbReference type="Pfam" id="PF12695"/>
    </source>
</evidence>
<dbReference type="AlphaFoldDB" id="U4TH29"/>
<accession>U4TH29</accession>
<keyword evidence="4" id="KW-1185">Reference proteome</keyword>
<organism evidence="3 4">
    <name type="scientific">Schleiferilactobacillus shenzhenensis LY-73</name>
    <dbReference type="NCBI Taxonomy" id="1231336"/>
    <lineage>
        <taxon>Bacteria</taxon>
        <taxon>Bacillati</taxon>
        <taxon>Bacillota</taxon>
        <taxon>Bacilli</taxon>
        <taxon>Lactobacillales</taxon>
        <taxon>Lactobacillaceae</taxon>
        <taxon>Schleiferilactobacillus</taxon>
    </lineage>
</organism>
<dbReference type="InterPro" id="IPR029058">
    <property type="entry name" value="AB_hydrolase_fold"/>
</dbReference>
<feature type="transmembrane region" description="Helical" evidence="1">
    <location>
        <begin position="12"/>
        <end position="30"/>
    </location>
</feature>
<evidence type="ECO:0000313" key="4">
    <source>
        <dbReference type="Proteomes" id="UP000030647"/>
    </source>
</evidence>
<proteinExistence type="predicted"/>